<dbReference type="Gene3D" id="3.30.70.270">
    <property type="match status" value="1"/>
</dbReference>
<dbReference type="InterPro" id="IPR029787">
    <property type="entry name" value="Nucleotide_cyclase"/>
</dbReference>
<evidence type="ECO:0000256" key="2">
    <source>
        <dbReference type="ARBA" id="ARBA00034247"/>
    </source>
</evidence>
<keyword evidence="7" id="KW-1185">Reference proteome</keyword>
<dbReference type="PROSITE" id="PS50887">
    <property type="entry name" value="GGDEF"/>
    <property type="match status" value="1"/>
</dbReference>
<dbReference type="NCBIfam" id="TIGR00254">
    <property type="entry name" value="GGDEF"/>
    <property type="match status" value="1"/>
</dbReference>
<dbReference type="CDD" id="cd01949">
    <property type="entry name" value="GGDEF"/>
    <property type="match status" value="1"/>
</dbReference>
<dbReference type="InterPro" id="IPR035965">
    <property type="entry name" value="PAS-like_dom_sf"/>
</dbReference>
<protein>
    <recommendedName>
        <fullName evidence="1">diguanylate cyclase</fullName>
        <ecNumber evidence="1">2.7.7.65</ecNumber>
    </recommendedName>
</protein>
<dbReference type="FunFam" id="3.30.70.270:FF:000001">
    <property type="entry name" value="Diguanylate cyclase domain protein"/>
    <property type="match status" value="1"/>
</dbReference>
<dbReference type="InterPro" id="IPR043128">
    <property type="entry name" value="Rev_trsase/Diguanyl_cyclase"/>
</dbReference>
<gene>
    <name evidence="6" type="ORF">CH379_017620</name>
</gene>
<dbReference type="EC" id="2.7.7.65" evidence="1"/>
<dbReference type="Pfam" id="PF00990">
    <property type="entry name" value="GGDEF"/>
    <property type="match status" value="1"/>
</dbReference>
<evidence type="ECO:0000259" key="4">
    <source>
        <dbReference type="PROSITE" id="PS50112"/>
    </source>
</evidence>
<dbReference type="InterPro" id="IPR013655">
    <property type="entry name" value="PAS_fold_3"/>
</dbReference>
<feature type="domain" description="PAS" evidence="4">
    <location>
        <begin position="22"/>
        <end position="74"/>
    </location>
</feature>
<evidence type="ECO:0000313" key="6">
    <source>
        <dbReference type="EMBL" id="MDV6237456.1"/>
    </source>
</evidence>
<dbReference type="GO" id="GO:0052621">
    <property type="term" value="F:diguanylate cyclase activity"/>
    <property type="evidence" value="ECO:0007669"/>
    <property type="project" value="UniProtKB-EC"/>
</dbReference>
<dbReference type="PANTHER" id="PTHR45138">
    <property type="entry name" value="REGULATORY COMPONENTS OF SENSORY TRANSDUCTION SYSTEM"/>
    <property type="match status" value="1"/>
</dbReference>
<dbReference type="PANTHER" id="PTHR45138:SF9">
    <property type="entry name" value="DIGUANYLATE CYCLASE DGCM-RELATED"/>
    <property type="match status" value="1"/>
</dbReference>
<proteinExistence type="predicted"/>
<comment type="catalytic activity">
    <reaction evidence="2">
        <text>2 GTP = 3',3'-c-di-GMP + 2 diphosphate</text>
        <dbReference type="Rhea" id="RHEA:24898"/>
        <dbReference type="ChEBI" id="CHEBI:33019"/>
        <dbReference type="ChEBI" id="CHEBI:37565"/>
        <dbReference type="ChEBI" id="CHEBI:58805"/>
        <dbReference type="EC" id="2.7.7.65"/>
    </reaction>
</comment>
<evidence type="ECO:0000256" key="1">
    <source>
        <dbReference type="ARBA" id="ARBA00012528"/>
    </source>
</evidence>
<dbReference type="SUPFAM" id="SSF55073">
    <property type="entry name" value="Nucleotide cyclase"/>
    <property type="match status" value="1"/>
</dbReference>
<dbReference type="SMART" id="SM00091">
    <property type="entry name" value="PAS"/>
    <property type="match status" value="1"/>
</dbReference>
<organism evidence="6 7">
    <name type="scientific">Leptospira ellisii</name>
    <dbReference type="NCBI Taxonomy" id="2023197"/>
    <lineage>
        <taxon>Bacteria</taxon>
        <taxon>Pseudomonadati</taxon>
        <taxon>Spirochaetota</taxon>
        <taxon>Spirochaetia</taxon>
        <taxon>Leptospirales</taxon>
        <taxon>Leptospiraceae</taxon>
        <taxon>Leptospira</taxon>
    </lineage>
</organism>
<keyword evidence="6" id="KW-0808">Transferase</keyword>
<dbReference type="Pfam" id="PF08447">
    <property type="entry name" value="PAS_3"/>
    <property type="match status" value="1"/>
</dbReference>
<dbReference type="GO" id="GO:0043709">
    <property type="term" value="P:cell adhesion involved in single-species biofilm formation"/>
    <property type="evidence" value="ECO:0007669"/>
    <property type="project" value="TreeGrafter"/>
</dbReference>
<name>A0AAE4U305_9LEPT</name>
<dbReference type="SUPFAM" id="SSF55785">
    <property type="entry name" value="PYP-like sensor domain (PAS domain)"/>
    <property type="match status" value="1"/>
</dbReference>
<comment type="caution">
    <text evidence="6">The sequence shown here is derived from an EMBL/GenBank/DDBJ whole genome shotgun (WGS) entry which is preliminary data.</text>
</comment>
<dbReference type="NCBIfam" id="TIGR00229">
    <property type="entry name" value="sensory_box"/>
    <property type="match status" value="1"/>
</dbReference>
<keyword evidence="6" id="KW-0548">Nucleotidyltransferase</keyword>
<dbReference type="Proteomes" id="UP000232122">
    <property type="component" value="Unassembled WGS sequence"/>
</dbReference>
<dbReference type="Gene3D" id="3.30.450.20">
    <property type="entry name" value="PAS domain"/>
    <property type="match status" value="1"/>
</dbReference>
<evidence type="ECO:0000313" key="7">
    <source>
        <dbReference type="Proteomes" id="UP000232122"/>
    </source>
</evidence>
<dbReference type="GO" id="GO:0005886">
    <property type="term" value="C:plasma membrane"/>
    <property type="evidence" value="ECO:0007669"/>
    <property type="project" value="TreeGrafter"/>
</dbReference>
<dbReference type="SMART" id="SM00267">
    <property type="entry name" value="GGDEF"/>
    <property type="match status" value="1"/>
</dbReference>
<dbReference type="GO" id="GO:1902201">
    <property type="term" value="P:negative regulation of bacterial-type flagellum-dependent cell motility"/>
    <property type="evidence" value="ECO:0007669"/>
    <property type="project" value="TreeGrafter"/>
</dbReference>
<dbReference type="RefSeq" id="WP_317573791.1">
    <property type="nucleotide sequence ID" value="NZ_NPEF02000025.1"/>
</dbReference>
<dbReference type="InterPro" id="IPR000014">
    <property type="entry name" value="PAS"/>
</dbReference>
<feature type="region of interest" description="Disordered" evidence="3">
    <location>
        <begin position="291"/>
        <end position="310"/>
    </location>
</feature>
<evidence type="ECO:0000256" key="3">
    <source>
        <dbReference type="SAM" id="MobiDB-lite"/>
    </source>
</evidence>
<dbReference type="PROSITE" id="PS50112">
    <property type="entry name" value="PAS"/>
    <property type="match status" value="1"/>
</dbReference>
<dbReference type="InterPro" id="IPR050469">
    <property type="entry name" value="Diguanylate_Cyclase"/>
</dbReference>
<evidence type="ECO:0000259" key="5">
    <source>
        <dbReference type="PROSITE" id="PS50887"/>
    </source>
</evidence>
<dbReference type="InterPro" id="IPR000160">
    <property type="entry name" value="GGDEF_dom"/>
</dbReference>
<feature type="domain" description="GGDEF" evidence="5">
    <location>
        <begin position="168"/>
        <end position="303"/>
    </location>
</feature>
<dbReference type="CDD" id="cd00130">
    <property type="entry name" value="PAS"/>
    <property type="match status" value="1"/>
</dbReference>
<reference evidence="6 7" key="1">
    <citation type="journal article" date="2018" name="Microb. Genom.">
        <title>Deciphering the unexplored Leptospira diversity from soils uncovers genomic evolution to virulence.</title>
        <authorList>
            <person name="Thibeaux R."/>
            <person name="Iraola G."/>
            <person name="Ferres I."/>
            <person name="Bierque E."/>
            <person name="Girault D."/>
            <person name="Soupe-Gilbert M.E."/>
            <person name="Picardeau M."/>
            <person name="Goarant C."/>
        </authorList>
    </citation>
    <scope>NUCLEOTIDE SEQUENCE [LARGE SCALE GENOMIC DNA]</scope>
    <source>
        <strain evidence="6 7">ATI7-C-A5</strain>
    </source>
</reference>
<accession>A0AAE4U305</accession>
<dbReference type="AlphaFoldDB" id="A0AAE4U305"/>
<dbReference type="EMBL" id="NPEF02000025">
    <property type="protein sequence ID" value="MDV6237456.1"/>
    <property type="molecule type" value="Genomic_DNA"/>
</dbReference>
<sequence length="310" mass="35234">MNYDFEKFFRHSLDLLSIQTLDGIVLQVNGAFEKILGFAPQELIGTIPFDRLHPDDREHSLREFEKLKDGISNSSIQNRYLCADGTYRHFQWTGYPDLETGLVYITGRDITELVESNRKISQLAQELKKANDTLFEQACTDPLTGLKNRRFFDEELKFILQKSKKQNTFFSLLMIDVDHFKNFNDSFGHAAGDRVLITVASLLEGTLRGSDLLARYGGEEFIAALPGTSEEEAIEIGERLAEAVRAHSWKLKPITISVGIATEPFEERSLNGSDFISAMTDRADFALYRSKQEGRDRVTHAPRTQKEVSK</sequence>